<feature type="compositionally biased region" description="Pro residues" evidence="6">
    <location>
        <begin position="929"/>
        <end position="938"/>
    </location>
</feature>
<gene>
    <name evidence="8" type="ORF">SPHA_76032</name>
</gene>
<keyword evidence="3" id="KW-0007">Acetylation</keyword>
<dbReference type="EMBL" id="CAHIKZ030005479">
    <property type="protein sequence ID" value="CAE1326432.1"/>
    <property type="molecule type" value="Genomic_DNA"/>
</dbReference>
<feature type="compositionally biased region" description="Basic and acidic residues" evidence="6">
    <location>
        <begin position="417"/>
        <end position="429"/>
    </location>
</feature>
<comment type="subunit">
    <text evidence="4">Associates with the RNA polymerase II complex.</text>
</comment>
<feature type="compositionally biased region" description="Low complexity" evidence="6">
    <location>
        <begin position="154"/>
        <end position="172"/>
    </location>
</feature>
<dbReference type="InterPro" id="IPR008942">
    <property type="entry name" value="ENTH_VHS"/>
</dbReference>
<dbReference type="GO" id="GO:0031124">
    <property type="term" value="P:mRNA 3'-end processing"/>
    <property type="evidence" value="ECO:0007669"/>
    <property type="project" value="TreeGrafter"/>
</dbReference>
<feature type="compositionally biased region" description="Low complexity" evidence="6">
    <location>
        <begin position="648"/>
        <end position="660"/>
    </location>
</feature>
<feature type="compositionally biased region" description="Low complexity" evidence="6">
    <location>
        <begin position="512"/>
        <end position="548"/>
    </location>
</feature>
<organism evidence="8 9">
    <name type="scientific">Acanthosepion pharaonis</name>
    <name type="common">Pharaoh cuttlefish</name>
    <name type="synonym">Sepia pharaonis</name>
    <dbReference type="NCBI Taxonomy" id="158019"/>
    <lineage>
        <taxon>Eukaryota</taxon>
        <taxon>Metazoa</taxon>
        <taxon>Spiralia</taxon>
        <taxon>Lophotrochozoa</taxon>
        <taxon>Mollusca</taxon>
        <taxon>Cephalopoda</taxon>
        <taxon>Coleoidea</taxon>
        <taxon>Decapodiformes</taxon>
        <taxon>Sepiida</taxon>
        <taxon>Sepiina</taxon>
        <taxon>Sepiidae</taxon>
        <taxon>Acanthosepion</taxon>
    </lineage>
</organism>
<feature type="compositionally biased region" description="Polar residues" evidence="6">
    <location>
        <begin position="590"/>
        <end position="611"/>
    </location>
</feature>
<feature type="domain" description="CID" evidence="7">
    <location>
        <begin position="2"/>
        <end position="132"/>
    </location>
</feature>
<evidence type="ECO:0000259" key="7">
    <source>
        <dbReference type="PROSITE" id="PS51391"/>
    </source>
</evidence>
<feature type="compositionally biased region" description="Polar residues" evidence="6">
    <location>
        <begin position="909"/>
        <end position="918"/>
    </location>
</feature>
<feature type="compositionally biased region" description="Basic residues" evidence="6">
    <location>
        <begin position="501"/>
        <end position="511"/>
    </location>
</feature>
<dbReference type="GO" id="GO:0000993">
    <property type="term" value="F:RNA polymerase II complex binding"/>
    <property type="evidence" value="ECO:0007669"/>
    <property type="project" value="TreeGrafter"/>
</dbReference>
<dbReference type="SMART" id="SM00582">
    <property type="entry name" value="RPR"/>
    <property type="match status" value="1"/>
</dbReference>
<feature type="compositionally biased region" description="Pro residues" evidence="6">
    <location>
        <begin position="734"/>
        <end position="770"/>
    </location>
</feature>
<name>A0A812ES42_ACAPH</name>
<protein>
    <recommendedName>
        <fullName evidence="5">Regulation of nuclear pre-mRNA domain-containing protein 2</fullName>
    </recommendedName>
</protein>
<dbReference type="Gene3D" id="6.10.250.2560">
    <property type="match status" value="1"/>
</dbReference>
<feature type="region of interest" description="Disordered" evidence="6">
    <location>
        <begin position="130"/>
        <end position="177"/>
    </location>
</feature>
<feature type="region of interest" description="Disordered" evidence="6">
    <location>
        <begin position="1007"/>
        <end position="1114"/>
    </location>
</feature>
<dbReference type="PROSITE" id="PS51391">
    <property type="entry name" value="CID"/>
    <property type="match status" value="1"/>
</dbReference>
<feature type="compositionally biased region" description="Basic and acidic residues" evidence="6">
    <location>
        <begin position="1095"/>
        <end position="1114"/>
    </location>
</feature>
<sequence>MASTLNEESVERKLHAVNNTQDGIQSMSLWIIHHKAHHKKIVDLWLKVLKKGKTAHRLTLFYLCNDVVQNCKKKQAKIYMDTFKGVLKDAAPFVRDSAIKSNVGRIFTIWEERNVYDSNFISELKDMLEPDTSNRHSTRASQMAASPKHKPKTSKPTSQQPSSQQHTQQTSQVDEKTKLNHQQIVAEFKAQKMLEKISSVSKLEAEGELKLMQLSTLRLDASNLEAVKQLKDRAHGKEFSRQFEDACNKLEDYVVSLQKEIDHRTAMITMLEQSELFYEDQYREAKIVANAYKNFGSRVAIVKKKLDELKLTLPDPPSPMPSPTPDAPSPGSTPPADIEMQADNTEAVDMELSESDNDTDATRNILEVVNDTEANAEMSPQSITWPPSPSSDSNQMVDHKGLTEDNYDSGAGGSSSKKTEECNSLEKRIASMLPNLPLGASMSSPINEVPPPVLQQSSSRKEHRYHSDRKHSRSSTTASDESPDWLDGSNIRSSSTSPAHSSHKSSHRKLHSSSSGMHNSSSSSSSSSSRVASSTATAAAAAATAYDSPPLSNDEGSSTPLNDEGGGTPVQDEKEEQTTRENPIDFLTKLINQTQKSPKTSTASFLQNLMNTGMKPFTSYDDTKTKETPVDLNPPTMPPQMPPPTLGPVPVSMPSQSALQPPSPQHNQTATPPQSWAAWKAQHGPPDDLPNMITSAPPPPPPNMPPQMLSPQQHEPVGMPSMPQRPDITTLPPMMGPPPPPDHLPGMAPMPPLPEPLPSGVAPVPPPDCLPPGMVNPGNESIPPPGLPPMQPPPESVGMANIQRHDQMVMPGGIPGINPPFHPADTPLPPRSPWKHDMNAPYCPISNASDPSDGYNSSPQGQTSPEPCPMPPPWMSQPPPQPHDPSIPPPLTMGPPPPHARPMGRSVLQDFSNPSDTINPLPDSLQGAKPPPQAPPPSNGNTPAVYTSRVNRVLSQSEFLDDQREFTEKLKRKTTSNLVTPPIVDSLPDLTETVGTAVRNLTAVKLEEDANVESNPAANTDETESNQLADSGTAEDTETANKEEEPKGAPILTVSGIASRRYEPDRLRTISDHRGDSGRRNDSMGRRFEQPVTDHTTHRQTSDSYRDRRRTDREFYRNTPYQRDAYSYPYNQDWQRYYAQTNPYMGPPAKRPYEPYNIYYPSKY</sequence>
<evidence type="ECO:0000256" key="2">
    <source>
        <dbReference type="ARBA" id="ARBA00022553"/>
    </source>
</evidence>
<evidence type="ECO:0000256" key="4">
    <source>
        <dbReference type="ARBA" id="ARBA00062892"/>
    </source>
</evidence>
<dbReference type="Pfam" id="PF16566">
    <property type="entry name" value="CREPT"/>
    <property type="match status" value="1"/>
</dbReference>
<dbReference type="PANTHER" id="PTHR12460:SF40">
    <property type="entry name" value="REGULATION OF NUCLEAR PRE-MRNA DOMAIN-CONTAINING PROTEIN 2"/>
    <property type="match status" value="1"/>
</dbReference>
<reference evidence="8" key="1">
    <citation type="submission" date="2021-01" db="EMBL/GenBank/DDBJ databases">
        <authorList>
            <person name="Li R."/>
            <person name="Bekaert M."/>
        </authorList>
    </citation>
    <scope>NUCLEOTIDE SEQUENCE</scope>
    <source>
        <strain evidence="8">Farmed</strain>
    </source>
</reference>
<evidence type="ECO:0000256" key="5">
    <source>
        <dbReference type="ARBA" id="ARBA00067342"/>
    </source>
</evidence>
<keyword evidence="2" id="KW-0597">Phosphoprotein</keyword>
<feature type="compositionally biased region" description="Basic and acidic residues" evidence="6">
    <location>
        <begin position="1060"/>
        <end position="1089"/>
    </location>
</feature>
<feature type="compositionally biased region" description="Polar residues" evidence="6">
    <location>
        <begin position="1012"/>
        <end position="1030"/>
    </location>
</feature>
<feature type="region of interest" description="Disordered" evidence="6">
    <location>
        <begin position="372"/>
        <end position="947"/>
    </location>
</feature>
<dbReference type="FunFam" id="1.25.40.90:FF:000020">
    <property type="entry name" value="regulation of nuclear pre-mRNA domain-containing protein 2 isoform X1"/>
    <property type="match status" value="1"/>
</dbReference>
<feature type="compositionally biased region" description="Pro residues" evidence="6">
    <location>
        <begin position="866"/>
        <end position="900"/>
    </location>
</feature>
<evidence type="ECO:0000313" key="9">
    <source>
        <dbReference type="Proteomes" id="UP000597762"/>
    </source>
</evidence>
<feature type="compositionally biased region" description="Pro residues" evidence="6">
    <location>
        <begin position="696"/>
        <end position="705"/>
    </location>
</feature>
<accession>A0A812ES42</accession>
<dbReference type="Pfam" id="PF04818">
    <property type="entry name" value="CID"/>
    <property type="match status" value="1"/>
</dbReference>
<feature type="compositionally biased region" description="Pro residues" evidence="6">
    <location>
        <begin position="782"/>
        <end position="795"/>
    </location>
</feature>
<dbReference type="SUPFAM" id="SSF48464">
    <property type="entry name" value="ENTH/VHS domain"/>
    <property type="match status" value="1"/>
</dbReference>
<proteinExistence type="predicted"/>
<dbReference type="PANTHER" id="PTHR12460">
    <property type="entry name" value="CYCLIN-DEPENDENT KINASE INHIBITOR-RELATED PROTEIN"/>
    <property type="match status" value="1"/>
</dbReference>
<dbReference type="InterPro" id="IPR006569">
    <property type="entry name" value="CID_dom"/>
</dbReference>
<feature type="compositionally biased region" description="Polar residues" evidence="6">
    <location>
        <begin position="378"/>
        <end position="396"/>
    </location>
</feature>
<feature type="compositionally biased region" description="Polar residues" evidence="6">
    <location>
        <begin position="846"/>
        <end position="864"/>
    </location>
</feature>
<keyword evidence="1" id="KW-0488">Methylation</keyword>
<feature type="region of interest" description="Disordered" evidence="6">
    <location>
        <begin position="311"/>
        <end position="338"/>
    </location>
</feature>
<feature type="compositionally biased region" description="Pro residues" evidence="6">
    <location>
        <begin position="314"/>
        <end position="333"/>
    </location>
</feature>
<dbReference type="Gene3D" id="1.25.40.90">
    <property type="match status" value="1"/>
</dbReference>
<evidence type="ECO:0000256" key="3">
    <source>
        <dbReference type="ARBA" id="ARBA00022990"/>
    </source>
</evidence>
<dbReference type="InterPro" id="IPR032337">
    <property type="entry name" value="RPRD1A/B_C"/>
</dbReference>
<feature type="compositionally biased region" description="Polar residues" evidence="6">
    <location>
        <begin position="550"/>
        <end position="561"/>
    </location>
</feature>
<comment type="caution">
    <text evidence="8">The sequence shown here is derived from an EMBL/GenBank/DDBJ whole genome shotgun (WGS) entry which is preliminary data.</text>
</comment>
<feature type="compositionally biased region" description="Basic residues" evidence="6">
    <location>
        <begin position="461"/>
        <end position="473"/>
    </location>
</feature>
<feature type="compositionally biased region" description="Pro residues" evidence="6">
    <location>
        <begin position="635"/>
        <end position="647"/>
    </location>
</feature>
<evidence type="ECO:0000256" key="6">
    <source>
        <dbReference type="SAM" id="MobiDB-lite"/>
    </source>
</evidence>
<dbReference type="CDD" id="cd16981">
    <property type="entry name" value="CID_RPRD_like"/>
    <property type="match status" value="1"/>
</dbReference>
<evidence type="ECO:0000256" key="1">
    <source>
        <dbReference type="ARBA" id="ARBA00022481"/>
    </source>
</evidence>
<keyword evidence="9" id="KW-1185">Reference proteome</keyword>
<dbReference type="AlphaFoldDB" id="A0A812ES42"/>
<feature type="compositionally biased region" description="Pro residues" evidence="6">
    <location>
        <begin position="817"/>
        <end position="832"/>
    </location>
</feature>
<evidence type="ECO:0000313" key="8">
    <source>
        <dbReference type="EMBL" id="CAE1326432.1"/>
    </source>
</evidence>
<dbReference type="Proteomes" id="UP000597762">
    <property type="component" value="Unassembled WGS sequence"/>
</dbReference>
<dbReference type="OrthoDB" id="10069473at2759"/>